<organism evidence="3 4">
    <name type="scientific">Arctia plantaginis</name>
    <name type="common">Wood tiger moth</name>
    <name type="synonym">Phalaena plantaginis</name>
    <dbReference type="NCBI Taxonomy" id="874455"/>
    <lineage>
        <taxon>Eukaryota</taxon>
        <taxon>Metazoa</taxon>
        <taxon>Ecdysozoa</taxon>
        <taxon>Arthropoda</taxon>
        <taxon>Hexapoda</taxon>
        <taxon>Insecta</taxon>
        <taxon>Pterygota</taxon>
        <taxon>Neoptera</taxon>
        <taxon>Endopterygota</taxon>
        <taxon>Lepidoptera</taxon>
        <taxon>Glossata</taxon>
        <taxon>Ditrysia</taxon>
        <taxon>Noctuoidea</taxon>
        <taxon>Erebidae</taxon>
        <taxon>Arctiinae</taxon>
        <taxon>Arctia</taxon>
    </lineage>
</organism>
<dbReference type="Gene3D" id="3.30.1140.40">
    <property type="entry name" value="Tctex-1"/>
    <property type="match status" value="1"/>
</dbReference>
<feature type="region of interest" description="Disordered" evidence="2">
    <location>
        <begin position="1"/>
        <end position="31"/>
    </location>
</feature>
<dbReference type="InterPro" id="IPR005334">
    <property type="entry name" value="Tctex-1-like"/>
</dbReference>
<evidence type="ECO:0000313" key="4">
    <source>
        <dbReference type="Proteomes" id="UP000494256"/>
    </source>
</evidence>
<evidence type="ECO:0000256" key="1">
    <source>
        <dbReference type="ARBA" id="ARBA00005361"/>
    </source>
</evidence>
<name>A0A8S1A1M3_ARCPL</name>
<accession>A0A8S1A1M3</accession>
<comment type="similarity">
    <text evidence="1">Belongs to the dynein light chain Tctex-type family.</text>
</comment>
<reference evidence="3 4" key="1">
    <citation type="submission" date="2020-04" db="EMBL/GenBank/DDBJ databases">
        <authorList>
            <person name="Wallbank WR R."/>
            <person name="Pardo Diaz C."/>
            <person name="Kozak K."/>
            <person name="Martin S."/>
            <person name="Jiggins C."/>
            <person name="Moest M."/>
            <person name="Warren A I."/>
            <person name="Byers J.R.P. K."/>
            <person name="Montejo-Kovacevich G."/>
            <person name="Yen C E."/>
        </authorList>
    </citation>
    <scope>NUCLEOTIDE SEQUENCE [LARGE SCALE GENOMIC DNA]</scope>
</reference>
<dbReference type="GO" id="GO:0005868">
    <property type="term" value="C:cytoplasmic dynein complex"/>
    <property type="evidence" value="ECO:0007669"/>
    <property type="project" value="TreeGrafter"/>
</dbReference>
<dbReference type="InterPro" id="IPR038586">
    <property type="entry name" value="Tctex-1-like_sf"/>
</dbReference>
<dbReference type="GO" id="GO:0045505">
    <property type="term" value="F:dynein intermediate chain binding"/>
    <property type="evidence" value="ECO:0007669"/>
    <property type="project" value="TreeGrafter"/>
</dbReference>
<dbReference type="AlphaFoldDB" id="A0A8S1A1M3"/>
<dbReference type="Proteomes" id="UP000494256">
    <property type="component" value="Unassembled WGS sequence"/>
</dbReference>
<dbReference type="PANTHER" id="PTHR21255:SF65">
    <property type="entry name" value="TCTEX1 DOMAIN-CONTAINING PROTEIN 2"/>
    <property type="match status" value="1"/>
</dbReference>
<comment type="caution">
    <text evidence="3">The sequence shown here is derived from an EMBL/GenBank/DDBJ whole genome shotgun (WGS) entry which is preliminary data.</text>
</comment>
<sequence>MAEDSKKSRVSMALGKSKSVLGEKSHSGQIGDKTSSAFTKFTSRVRVRKSSFGYGGIPGIGRVAERSSMLAPEFKRPPLIYLNTYQLDPLKRFHPPSVIKAAGELLDELFTDHKYHPQESPTVALRIAGELMKAVKAMAFNRYRIISVVTIAQKRAQSYNNAISFLWDHERDGSINVNRDTSTAFIQHNSESKSFFRNRLVLLRWHSIEKIKYTDKN</sequence>
<dbReference type="GO" id="GO:0005737">
    <property type="term" value="C:cytoplasm"/>
    <property type="evidence" value="ECO:0007669"/>
    <property type="project" value="TreeGrafter"/>
</dbReference>
<dbReference type="Pfam" id="PF03645">
    <property type="entry name" value="Tctex-1"/>
    <property type="match status" value="1"/>
</dbReference>
<dbReference type="PANTHER" id="PTHR21255">
    <property type="entry name" value="T-COMPLEX-ASSOCIATED-TESTIS-EXPRESSED 1/ DYNEIN LIGHT CHAIN"/>
    <property type="match status" value="1"/>
</dbReference>
<dbReference type="OrthoDB" id="277439at2759"/>
<protein>
    <submittedName>
        <fullName evidence="3">Uncharacterized protein</fullName>
    </submittedName>
</protein>
<dbReference type="EMBL" id="CADEBD010000312">
    <property type="protein sequence ID" value="CAB3241967.1"/>
    <property type="molecule type" value="Genomic_DNA"/>
</dbReference>
<gene>
    <name evidence="3" type="ORF">APLA_LOCUS9685</name>
</gene>
<evidence type="ECO:0000313" key="3">
    <source>
        <dbReference type="EMBL" id="CAB3241967.1"/>
    </source>
</evidence>
<proteinExistence type="inferred from homology"/>
<dbReference type="GO" id="GO:0007018">
    <property type="term" value="P:microtubule-based movement"/>
    <property type="evidence" value="ECO:0007669"/>
    <property type="project" value="TreeGrafter"/>
</dbReference>
<evidence type="ECO:0000256" key="2">
    <source>
        <dbReference type="SAM" id="MobiDB-lite"/>
    </source>
</evidence>